<feature type="compositionally biased region" description="Polar residues" evidence="4">
    <location>
        <begin position="187"/>
        <end position="198"/>
    </location>
</feature>
<feature type="compositionally biased region" description="Basic and acidic residues" evidence="4">
    <location>
        <begin position="160"/>
        <end position="170"/>
    </location>
</feature>
<evidence type="ECO:0000313" key="7">
    <source>
        <dbReference type="Proteomes" id="UP001586593"/>
    </source>
</evidence>
<name>A0ABR3VTH7_9PEZI</name>
<comment type="similarity">
    <text evidence="1">Belongs to the paxM FAD-dependent monooxygenase family.</text>
</comment>
<evidence type="ECO:0008006" key="8">
    <source>
        <dbReference type="Google" id="ProtNLM"/>
    </source>
</evidence>
<gene>
    <name evidence="6" type="ORF">VTK73DRAFT_1395</name>
</gene>
<evidence type="ECO:0000256" key="2">
    <source>
        <dbReference type="ARBA" id="ARBA00023002"/>
    </source>
</evidence>
<dbReference type="CDD" id="cd00275">
    <property type="entry name" value="C2_PLC_like"/>
    <property type="match status" value="1"/>
</dbReference>
<dbReference type="SUPFAM" id="SSF51905">
    <property type="entry name" value="FAD/NAD(P)-binding domain"/>
    <property type="match status" value="1"/>
</dbReference>
<dbReference type="SUPFAM" id="SSF49562">
    <property type="entry name" value="C2 domain (Calcium/lipid-binding domain, CaLB)"/>
    <property type="match status" value="1"/>
</dbReference>
<feature type="transmembrane region" description="Helical" evidence="5">
    <location>
        <begin position="6"/>
        <end position="26"/>
    </location>
</feature>
<sequence>MPSPSSFSVAIVGGGIGGLTMALSIAHHVPGLRDITVYEQAPAYKEIGAGIGIGVNAGRILKRLGVYDAAEAISGWRNGIHRSLRRWDDGREIVTVRAMDEEGDSDSDSNSHSDDGHNHAGSRSHGARPAAKTTKEEGSSLRPYVKIQVHTSDDASTADPDDRPPSQDRKARTRTGKGRDVDFSSLGGRTTLPSSSSSAVTFRGIAAATTTTEHDDELELAFVRFVVRDDRLGRDALLAWACVRLDRLRTGYRFVHLLDARGVETDAVLLVRVAKRWL</sequence>
<evidence type="ECO:0000313" key="6">
    <source>
        <dbReference type="EMBL" id="KAL1844978.1"/>
    </source>
</evidence>
<dbReference type="InterPro" id="IPR036188">
    <property type="entry name" value="FAD/NAD-bd_sf"/>
</dbReference>
<evidence type="ECO:0000256" key="4">
    <source>
        <dbReference type="SAM" id="MobiDB-lite"/>
    </source>
</evidence>
<organism evidence="6 7">
    <name type="scientific">Phialemonium thermophilum</name>
    <dbReference type="NCBI Taxonomy" id="223376"/>
    <lineage>
        <taxon>Eukaryota</taxon>
        <taxon>Fungi</taxon>
        <taxon>Dikarya</taxon>
        <taxon>Ascomycota</taxon>
        <taxon>Pezizomycotina</taxon>
        <taxon>Sordariomycetes</taxon>
        <taxon>Sordariomycetidae</taxon>
        <taxon>Cephalothecales</taxon>
        <taxon>Cephalothecaceae</taxon>
        <taxon>Phialemonium</taxon>
    </lineage>
</organism>
<keyword evidence="5" id="KW-0472">Membrane</keyword>
<evidence type="ECO:0000256" key="5">
    <source>
        <dbReference type="SAM" id="Phobius"/>
    </source>
</evidence>
<protein>
    <recommendedName>
        <fullName evidence="8">FAD-binding domain-containing protein</fullName>
    </recommendedName>
</protein>
<dbReference type="PANTHER" id="PTHR13789:SF147">
    <property type="entry name" value="PUTATIVE (AFU_ORTHOLOGUE AFUA_2G01950)-RELATED"/>
    <property type="match status" value="1"/>
</dbReference>
<dbReference type="InterPro" id="IPR035892">
    <property type="entry name" value="C2_domain_sf"/>
</dbReference>
<keyword evidence="2" id="KW-0560">Oxidoreductase</keyword>
<keyword evidence="3" id="KW-0503">Monooxygenase</keyword>
<keyword evidence="5" id="KW-1133">Transmembrane helix</keyword>
<evidence type="ECO:0000256" key="1">
    <source>
        <dbReference type="ARBA" id="ARBA00007992"/>
    </source>
</evidence>
<feature type="region of interest" description="Disordered" evidence="4">
    <location>
        <begin position="98"/>
        <end position="198"/>
    </location>
</feature>
<reference evidence="6 7" key="1">
    <citation type="journal article" date="2024" name="Commun. Biol.">
        <title>Comparative genomic analysis of thermophilic fungi reveals convergent evolutionary adaptations and gene losses.</title>
        <authorList>
            <person name="Steindorff A.S."/>
            <person name="Aguilar-Pontes M.V."/>
            <person name="Robinson A.J."/>
            <person name="Andreopoulos B."/>
            <person name="LaButti K."/>
            <person name="Kuo A."/>
            <person name="Mondo S."/>
            <person name="Riley R."/>
            <person name="Otillar R."/>
            <person name="Haridas S."/>
            <person name="Lipzen A."/>
            <person name="Grimwood J."/>
            <person name="Schmutz J."/>
            <person name="Clum A."/>
            <person name="Reid I.D."/>
            <person name="Moisan M.C."/>
            <person name="Butler G."/>
            <person name="Nguyen T.T.M."/>
            <person name="Dewar K."/>
            <person name="Conant G."/>
            <person name="Drula E."/>
            <person name="Henrissat B."/>
            <person name="Hansel C."/>
            <person name="Singer S."/>
            <person name="Hutchinson M.I."/>
            <person name="de Vries R.P."/>
            <person name="Natvig D.O."/>
            <person name="Powell A.J."/>
            <person name="Tsang A."/>
            <person name="Grigoriev I.V."/>
        </authorList>
    </citation>
    <scope>NUCLEOTIDE SEQUENCE [LARGE SCALE GENOMIC DNA]</scope>
    <source>
        <strain evidence="6 7">ATCC 24622</strain>
    </source>
</reference>
<comment type="caution">
    <text evidence="6">The sequence shown here is derived from an EMBL/GenBank/DDBJ whole genome shotgun (WGS) entry which is preliminary data.</text>
</comment>
<dbReference type="EMBL" id="JAZHXJ010001336">
    <property type="protein sequence ID" value="KAL1844978.1"/>
    <property type="molecule type" value="Genomic_DNA"/>
</dbReference>
<dbReference type="Gene3D" id="2.60.40.150">
    <property type="entry name" value="C2 domain"/>
    <property type="match status" value="1"/>
</dbReference>
<keyword evidence="5" id="KW-0812">Transmembrane</keyword>
<dbReference type="Gene3D" id="3.50.50.60">
    <property type="entry name" value="FAD/NAD(P)-binding domain"/>
    <property type="match status" value="1"/>
</dbReference>
<dbReference type="PANTHER" id="PTHR13789">
    <property type="entry name" value="MONOOXYGENASE"/>
    <property type="match status" value="1"/>
</dbReference>
<proteinExistence type="inferred from homology"/>
<accession>A0ABR3VTH7</accession>
<dbReference type="Proteomes" id="UP001586593">
    <property type="component" value="Unassembled WGS sequence"/>
</dbReference>
<evidence type="ECO:0000256" key="3">
    <source>
        <dbReference type="ARBA" id="ARBA00023033"/>
    </source>
</evidence>
<feature type="compositionally biased region" description="Basic and acidic residues" evidence="4">
    <location>
        <begin position="109"/>
        <end position="118"/>
    </location>
</feature>
<keyword evidence="7" id="KW-1185">Reference proteome</keyword>
<dbReference type="InterPro" id="IPR050493">
    <property type="entry name" value="FAD-dep_Monooxygenase_BioMet"/>
</dbReference>